<evidence type="ECO:0000313" key="3">
    <source>
        <dbReference type="Proteomes" id="UP001054945"/>
    </source>
</evidence>
<dbReference type="EMBL" id="BPLR01006152">
    <property type="protein sequence ID" value="GIY07781.1"/>
    <property type="molecule type" value="Genomic_DNA"/>
</dbReference>
<evidence type="ECO:0000313" key="2">
    <source>
        <dbReference type="EMBL" id="GIY07781.1"/>
    </source>
</evidence>
<dbReference type="Proteomes" id="UP001054945">
    <property type="component" value="Unassembled WGS sequence"/>
</dbReference>
<keyword evidence="3" id="KW-1185">Reference proteome</keyword>
<name>A0AAV4QI48_CAEEX</name>
<accession>A0AAV4QI48</accession>
<proteinExistence type="predicted"/>
<gene>
    <name evidence="2" type="ORF">CEXT_395881</name>
</gene>
<organism evidence="2 3">
    <name type="scientific">Caerostris extrusa</name>
    <name type="common">Bark spider</name>
    <name type="synonym">Caerostris bankana</name>
    <dbReference type="NCBI Taxonomy" id="172846"/>
    <lineage>
        <taxon>Eukaryota</taxon>
        <taxon>Metazoa</taxon>
        <taxon>Ecdysozoa</taxon>
        <taxon>Arthropoda</taxon>
        <taxon>Chelicerata</taxon>
        <taxon>Arachnida</taxon>
        <taxon>Araneae</taxon>
        <taxon>Araneomorphae</taxon>
        <taxon>Entelegynae</taxon>
        <taxon>Araneoidea</taxon>
        <taxon>Araneidae</taxon>
        <taxon>Caerostris</taxon>
    </lineage>
</organism>
<sequence length="75" mass="8543">MINKRDEYACDLGIELPKVDHRNSFHPRNRTSSPTDTNILPALDFPSSGVAPAVPIEQENNKKRKGKNYEQVHKQ</sequence>
<protein>
    <submittedName>
        <fullName evidence="2">Uncharacterized protein</fullName>
    </submittedName>
</protein>
<comment type="caution">
    <text evidence="2">The sequence shown here is derived from an EMBL/GenBank/DDBJ whole genome shotgun (WGS) entry which is preliminary data.</text>
</comment>
<reference evidence="2 3" key="1">
    <citation type="submission" date="2021-06" db="EMBL/GenBank/DDBJ databases">
        <title>Caerostris extrusa draft genome.</title>
        <authorList>
            <person name="Kono N."/>
            <person name="Arakawa K."/>
        </authorList>
    </citation>
    <scope>NUCLEOTIDE SEQUENCE [LARGE SCALE GENOMIC DNA]</scope>
</reference>
<evidence type="ECO:0000256" key="1">
    <source>
        <dbReference type="SAM" id="MobiDB-lite"/>
    </source>
</evidence>
<feature type="region of interest" description="Disordered" evidence="1">
    <location>
        <begin position="21"/>
        <end position="75"/>
    </location>
</feature>
<dbReference type="AlphaFoldDB" id="A0AAV4QI48"/>